<dbReference type="EMBL" id="CH963851">
    <property type="protein sequence ID" value="EDW75011.2"/>
    <property type="molecule type" value="Genomic_DNA"/>
</dbReference>
<feature type="region of interest" description="Disordered" evidence="1">
    <location>
        <begin position="487"/>
        <end position="712"/>
    </location>
</feature>
<dbReference type="HOGENOM" id="CLU_017372_0_0_1"/>
<sequence>MELFDQVRAAPPPDRIRDTKPVVQTENGSDDGIAEDDDDTLKDISMPSPVAVTPSPDFTLHNKKANAETIEEVKLSGSAKRKFSNDDGKEKDESGVKPTTDMDTKEINDEPEAQTDIQLDGDNQLQQQQQLQLLSPPKTKAEQKMFIDHDHHQPEATVSIPTTSVSAIRPCHVRVKRLTQKEISLHTAGSRRGSQRKRVRKSDQSAASTDPDTDSPSPGKKAKLSNKIHIKVPWLQNGAKQRNLQKLAREHTPPPSKLNRKAKGKNSPSGAKNRPMVSAGLIKRYGARYFGCVVKVKRTPMPPWPVHDVSFSLNNSNASSKRRSKKLNLSVSFSEAVEIFGSSETGTRRSTLGSGRSPRKGCVTVPTRLQRVDATGNILEDIALTSNAMLFGPSPAKRGRRSGGAIEESVKATCNGDGSLSRKLKRSSQRVPVAGLASLRLEDTSKAADEDDNGADDDEYIVPNELPGIHRAGTPIATPIKRKITVTTTTISDDDDNDDDRMEDEKEPEKAQENTEKEKPEKELIKEINENDTLKDDEQIKRELEELIKEQKQTKKEQDEKKELTEEQSEDTKDKEILHSSSSSEKEETTNIITETETENITEKENETLKDAADIKESKETSQMELRVEEEETLADEGENNMEPLLVSQTDISTNQETDDNDKQDEPKEDKEPQAAEDEDVEKKIKIDKTLKSSPLLGITTSTISVSKTEDPEDILEIATSLDDVRDLHTPLSPNSRCSTPQDDKKIVEQQLPIRSRLDSGDSESSFKSATEATDATNIDNPATNNETTTTTITTTTEATITTIPTIKGESLSGDTDSISTTPFPAIGEIPSLNDEVLEELAEPDFQLNNSRHTISTGTLDDIMTALES</sequence>
<feature type="compositionally biased region" description="Basic and acidic residues" evidence="1">
    <location>
        <begin position="503"/>
        <end position="589"/>
    </location>
</feature>
<feature type="compositionally biased region" description="Basic and acidic residues" evidence="1">
    <location>
        <begin position="681"/>
        <end position="691"/>
    </location>
</feature>
<accession>B4MSC2</accession>
<feature type="compositionally biased region" description="Acidic residues" evidence="1">
    <location>
        <begin position="449"/>
        <end position="460"/>
    </location>
</feature>
<keyword evidence="3" id="KW-1185">Reference proteome</keyword>
<feature type="region of interest" description="Disordered" evidence="1">
    <location>
        <begin position="1"/>
        <end position="163"/>
    </location>
</feature>
<dbReference type="AlphaFoldDB" id="B4MSC2"/>
<reference evidence="2 3" key="1">
    <citation type="journal article" date="2007" name="Nature">
        <title>Evolution of genes and genomes on the Drosophila phylogeny.</title>
        <authorList>
            <consortium name="Drosophila 12 Genomes Consortium"/>
            <person name="Clark A.G."/>
            <person name="Eisen M.B."/>
            <person name="Smith D.R."/>
            <person name="Bergman C.M."/>
            <person name="Oliver B."/>
            <person name="Markow T.A."/>
            <person name="Kaufman T.C."/>
            <person name="Kellis M."/>
            <person name="Gelbart W."/>
            <person name="Iyer V.N."/>
            <person name="Pollard D.A."/>
            <person name="Sackton T.B."/>
            <person name="Larracuente A.M."/>
            <person name="Singh N.D."/>
            <person name="Abad J.P."/>
            <person name="Abt D.N."/>
            <person name="Adryan B."/>
            <person name="Aguade M."/>
            <person name="Akashi H."/>
            <person name="Anderson W.W."/>
            <person name="Aquadro C.F."/>
            <person name="Ardell D.H."/>
            <person name="Arguello R."/>
            <person name="Artieri C.G."/>
            <person name="Barbash D.A."/>
            <person name="Barker D."/>
            <person name="Barsanti P."/>
            <person name="Batterham P."/>
            <person name="Batzoglou S."/>
            <person name="Begun D."/>
            <person name="Bhutkar A."/>
            <person name="Blanco E."/>
            <person name="Bosak S.A."/>
            <person name="Bradley R.K."/>
            <person name="Brand A.D."/>
            <person name="Brent M.R."/>
            <person name="Brooks A.N."/>
            <person name="Brown R.H."/>
            <person name="Butlin R.K."/>
            <person name="Caggese C."/>
            <person name="Calvi B.R."/>
            <person name="Bernardo de Carvalho A."/>
            <person name="Caspi A."/>
            <person name="Castrezana S."/>
            <person name="Celniker S.E."/>
            <person name="Chang J.L."/>
            <person name="Chapple C."/>
            <person name="Chatterji S."/>
            <person name="Chinwalla A."/>
            <person name="Civetta A."/>
            <person name="Clifton S.W."/>
            <person name="Comeron J.M."/>
            <person name="Costello J.C."/>
            <person name="Coyne J.A."/>
            <person name="Daub J."/>
            <person name="David R.G."/>
            <person name="Delcher A.L."/>
            <person name="Delehaunty K."/>
            <person name="Do C.B."/>
            <person name="Ebling H."/>
            <person name="Edwards K."/>
            <person name="Eickbush T."/>
            <person name="Evans J.D."/>
            <person name="Filipski A."/>
            <person name="Findeiss S."/>
            <person name="Freyhult E."/>
            <person name="Fulton L."/>
            <person name="Fulton R."/>
            <person name="Garcia A.C."/>
            <person name="Gardiner A."/>
            <person name="Garfield D.A."/>
            <person name="Garvin B.E."/>
            <person name="Gibson G."/>
            <person name="Gilbert D."/>
            <person name="Gnerre S."/>
            <person name="Godfrey J."/>
            <person name="Good R."/>
            <person name="Gotea V."/>
            <person name="Gravely B."/>
            <person name="Greenberg A.J."/>
            <person name="Griffiths-Jones S."/>
            <person name="Gross S."/>
            <person name="Guigo R."/>
            <person name="Gustafson E.A."/>
            <person name="Haerty W."/>
            <person name="Hahn M.W."/>
            <person name="Halligan D.L."/>
            <person name="Halpern A.L."/>
            <person name="Halter G.M."/>
            <person name="Han M.V."/>
            <person name="Heger A."/>
            <person name="Hillier L."/>
            <person name="Hinrichs A.S."/>
            <person name="Holmes I."/>
            <person name="Hoskins R.A."/>
            <person name="Hubisz M.J."/>
            <person name="Hultmark D."/>
            <person name="Huntley M.A."/>
            <person name="Jaffe D.B."/>
            <person name="Jagadeeshan S."/>
            <person name="Jeck W.R."/>
            <person name="Johnson J."/>
            <person name="Jones C.D."/>
            <person name="Jordan W.C."/>
            <person name="Karpen G.H."/>
            <person name="Kataoka E."/>
            <person name="Keightley P.D."/>
            <person name="Kheradpour P."/>
            <person name="Kirkness E.F."/>
            <person name="Koerich L.B."/>
            <person name="Kristiansen K."/>
            <person name="Kudrna D."/>
            <person name="Kulathinal R.J."/>
            <person name="Kumar S."/>
            <person name="Kwok R."/>
            <person name="Lander E."/>
            <person name="Langley C.H."/>
            <person name="Lapoint R."/>
            <person name="Lazzaro B.P."/>
            <person name="Lee S.J."/>
            <person name="Levesque L."/>
            <person name="Li R."/>
            <person name="Lin C.F."/>
            <person name="Lin M.F."/>
            <person name="Lindblad-Toh K."/>
            <person name="Llopart A."/>
            <person name="Long M."/>
            <person name="Low L."/>
            <person name="Lozovsky E."/>
            <person name="Lu J."/>
            <person name="Luo M."/>
            <person name="Machado C.A."/>
            <person name="Makalowski W."/>
            <person name="Marzo M."/>
            <person name="Matsuda M."/>
            <person name="Matzkin L."/>
            <person name="McAllister B."/>
            <person name="McBride C.S."/>
            <person name="McKernan B."/>
            <person name="McKernan K."/>
            <person name="Mendez-Lago M."/>
            <person name="Minx P."/>
            <person name="Mollenhauer M.U."/>
            <person name="Montooth K."/>
            <person name="Mount S.M."/>
            <person name="Mu X."/>
            <person name="Myers E."/>
            <person name="Negre B."/>
            <person name="Newfeld S."/>
            <person name="Nielsen R."/>
            <person name="Noor M.A."/>
            <person name="O'Grady P."/>
            <person name="Pachter L."/>
            <person name="Papaceit M."/>
            <person name="Parisi M.J."/>
            <person name="Parisi M."/>
            <person name="Parts L."/>
            <person name="Pedersen J.S."/>
            <person name="Pesole G."/>
            <person name="Phillippy A.M."/>
            <person name="Ponting C.P."/>
            <person name="Pop M."/>
            <person name="Porcelli D."/>
            <person name="Powell J.R."/>
            <person name="Prohaska S."/>
            <person name="Pruitt K."/>
            <person name="Puig M."/>
            <person name="Quesneville H."/>
            <person name="Ram K.R."/>
            <person name="Rand D."/>
            <person name="Rasmussen M.D."/>
            <person name="Reed L.K."/>
            <person name="Reenan R."/>
            <person name="Reily A."/>
            <person name="Remington K.A."/>
            <person name="Rieger T.T."/>
            <person name="Ritchie M.G."/>
            <person name="Robin C."/>
            <person name="Rogers Y.H."/>
            <person name="Rohde C."/>
            <person name="Rozas J."/>
            <person name="Rubenfield M.J."/>
            <person name="Ruiz A."/>
            <person name="Russo S."/>
            <person name="Salzberg S.L."/>
            <person name="Sanchez-Gracia A."/>
            <person name="Saranga D.J."/>
            <person name="Sato H."/>
            <person name="Schaeffer S.W."/>
            <person name="Schatz M.C."/>
            <person name="Schlenke T."/>
            <person name="Schwartz R."/>
            <person name="Segarra C."/>
            <person name="Singh R.S."/>
            <person name="Sirot L."/>
            <person name="Sirota M."/>
            <person name="Sisneros N.B."/>
            <person name="Smith C.D."/>
            <person name="Smith T.F."/>
            <person name="Spieth J."/>
            <person name="Stage D.E."/>
            <person name="Stark A."/>
            <person name="Stephan W."/>
            <person name="Strausberg R.L."/>
            <person name="Strempel S."/>
            <person name="Sturgill D."/>
            <person name="Sutton G."/>
            <person name="Sutton G.G."/>
            <person name="Tao W."/>
            <person name="Teichmann S."/>
            <person name="Tobari Y.N."/>
            <person name="Tomimura Y."/>
            <person name="Tsolas J.M."/>
            <person name="Valente V.L."/>
            <person name="Venter E."/>
            <person name="Venter J.C."/>
            <person name="Vicario S."/>
            <person name="Vieira F.G."/>
            <person name="Vilella A.J."/>
            <person name="Villasante A."/>
            <person name="Walenz B."/>
            <person name="Wang J."/>
            <person name="Wasserman M."/>
            <person name="Watts T."/>
            <person name="Wilson D."/>
            <person name="Wilson R.K."/>
            <person name="Wing R.A."/>
            <person name="Wolfner M.F."/>
            <person name="Wong A."/>
            <person name="Wong G.K."/>
            <person name="Wu C.I."/>
            <person name="Wu G."/>
            <person name="Yamamoto D."/>
            <person name="Yang H.P."/>
            <person name="Yang S.P."/>
            <person name="Yorke J.A."/>
            <person name="Yoshida K."/>
            <person name="Zdobnov E."/>
            <person name="Zhang P."/>
            <person name="Zhang Y."/>
            <person name="Zimin A.V."/>
            <person name="Baldwin J."/>
            <person name="Abdouelleil A."/>
            <person name="Abdulkadir J."/>
            <person name="Abebe A."/>
            <person name="Abera B."/>
            <person name="Abreu J."/>
            <person name="Acer S.C."/>
            <person name="Aftuck L."/>
            <person name="Alexander A."/>
            <person name="An P."/>
            <person name="Anderson E."/>
            <person name="Anderson S."/>
            <person name="Arachi H."/>
            <person name="Azer M."/>
            <person name="Bachantsang P."/>
            <person name="Barry A."/>
            <person name="Bayul T."/>
            <person name="Berlin A."/>
            <person name="Bessette D."/>
            <person name="Bloom T."/>
            <person name="Blye J."/>
            <person name="Boguslavskiy L."/>
            <person name="Bonnet C."/>
            <person name="Boukhgalter B."/>
            <person name="Bourzgui I."/>
            <person name="Brown A."/>
            <person name="Cahill P."/>
            <person name="Channer S."/>
            <person name="Cheshatsang Y."/>
            <person name="Chuda L."/>
            <person name="Citroen M."/>
            <person name="Collymore A."/>
            <person name="Cooke P."/>
            <person name="Costello M."/>
            <person name="D'Aco K."/>
            <person name="Daza R."/>
            <person name="De Haan G."/>
            <person name="DeGray S."/>
            <person name="DeMaso C."/>
            <person name="Dhargay N."/>
            <person name="Dooley K."/>
            <person name="Dooley E."/>
            <person name="Doricent M."/>
            <person name="Dorje P."/>
            <person name="Dorjee K."/>
            <person name="Dupes A."/>
            <person name="Elong R."/>
            <person name="Falk J."/>
            <person name="Farina A."/>
            <person name="Faro S."/>
            <person name="Ferguson D."/>
            <person name="Fisher S."/>
            <person name="Foley C.D."/>
            <person name="Franke A."/>
            <person name="Friedrich D."/>
            <person name="Gadbois L."/>
            <person name="Gearin G."/>
            <person name="Gearin C.R."/>
            <person name="Giannoukos G."/>
            <person name="Goode T."/>
            <person name="Graham J."/>
            <person name="Grandbois E."/>
            <person name="Grewal S."/>
            <person name="Gyaltsen K."/>
            <person name="Hafez N."/>
            <person name="Hagos B."/>
            <person name="Hall J."/>
            <person name="Henson C."/>
            <person name="Hollinger A."/>
            <person name="Honan T."/>
            <person name="Huard M.D."/>
            <person name="Hughes L."/>
            <person name="Hurhula B."/>
            <person name="Husby M.E."/>
            <person name="Kamat A."/>
            <person name="Kanga B."/>
            <person name="Kashin S."/>
            <person name="Khazanovich D."/>
            <person name="Kisner P."/>
            <person name="Lance K."/>
            <person name="Lara M."/>
            <person name="Lee W."/>
            <person name="Lennon N."/>
            <person name="Letendre F."/>
            <person name="LeVine R."/>
            <person name="Lipovsky A."/>
            <person name="Liu X."/>
            <person name="Liu J."/>
            <person name="Liu S."/>
            <person name="Lokyitsang T."/>
            <person name="Lokyitsang Y."/>
            <person name="Lubonja R."/>
            <person name="Lui A."/>
            <person name="MacDonald P."/>
            <person name="Magnisalis V."/>
            <person name="Maru K."/>
            <person name="Matthews C."/>
            <person name="McCusker W."/>
            <person name="McDonough S."/>
            <person name="Mehta T."/>
            <person name="Meldrim J."/>
            <person name="Meneus L."/>
            <person name="Mihai O."/>
            <person name="Mihalev A."/>
            <person name="Mihova T."/>
            <person name="Mittelman R."/>
            <person name="Mlenga V."/>
            <person name="Montmayeur A."/>
            <person name="Mulrain L."/>
            <person name="Navidi A."/>
            <person name="Naylor J."/>
            <person name="Negash T."/>
            <person name="Nguyen T."/>
            <person name="Nguyen N."/>
            <person name="Nicol R."/>
            <person name="Norbu C."/>
            <person name="Norbu N."/>
            <person name="Novod N."/>
            <person name="O'Neill B."/>
            <person name="Osman S."/>
            <person name="Markiewicz E."/>
            <person name="Oyono O.L."/>
            <person name="Patti C."/>
            <person name="Phunkhang P."/>
            <person name="Pierre F."/>
            <person name="Priest M."/>
            <person name="Raghuraman S."/>
            <person name="Rege F."/>
            <person name="Reyes R."/>
            <person name="Rise C."/>
            <person name="Rogov P."/>
            <person name="Ross K."/>
            <person name="Ryan E."/>
            <person name="Settipalli S."/>
            <person name="Shea T."/>
            <person name="Sherpa N."/>
            <person name="Shi L."/>
            <person name="Shih D."/>
            <person name="Sparrow T."/>
            <person name="Spaulding J."/>
            <person name="Stalker J."/>
            <person name="Stange-Thomann N."/>
            <person name="Stavropoulos S."/>
            <person name="Stone C."/>
            <person name="Strader C."/>
            <person name="Tesfaye S."/>
            <person name="Thomson T."/>
            <person name="Thoulutsang Y."/>
            <person name="Thoulutsang D."/>
            <person name="Topham K."/>
            <person name="Topping I."/>
            <person name="Tsamla T."/>
            <person name="Vassiliev H."/>
            <person name="Vo A."/>
            <person name="Wangchuk T."/>
            <person name="Wangdi T."/>
            <person name="Weiand M."/>
            <person name="Wilkinson J."/>
            <person name="Wilson A."/>
            <person name="Yadav S."/>
            <person name="Young G."/>
            <person name="Yu Q."/>
            <person name="Zembek L."/>
            <person name="Zhong D."/>
            <person name="Zimmer A."/>
            <person name="Zwirko Z."/>
            <person name="Jaffe D.B."/>
            <person name="Alvarez P."/>
            <person name="Brockman W."/>
            <person name="Butler J."/>
            <person name="Chin C."/>
            <person name="Gnerre S."/>
            <person name="Grabherr M."/>
            <person name="Kleber M."/>
            <person name="Mauceli E."/>
            <person name="MacCallum I."/>
        </authorList>
    </citation>
    <scope>NUCLEOTIDE SEQUENCE [LARGE SCALE GENOMIC DNA]</scope>
    <source>
        <strain evidence="3">Tucson 14030-0811.24</strain>
    </source>
</reference>
<feature type="compositionally biased region" description="Polar residues" evidence="1">
    <location>
        <begin position="204"/>
        <end position="216"/>
    </location>
</feature>
<dbReference type="FunCoup" id="B4MSC2">
    <property type="interactions" value="138"/>
</dbReference>
<dbReference type="eggNOG" id="ENOG502T92A">
    <property type="taxonomic scope" value="Eukaryota"/>
</dbReference>
<dbReference type="OrthoDB" id="7872775at2759"/>
<dbReference type="Proteomes" id="UP000007798">
    <property type="component" value="Unassembled WGS sequence"/>
</dbReference>
<feature type="compositionally biased region" description="Basic and acidic residues" evidence="1">
    <location>
        <begin position="664"/>
        <end position="674"/>
    </location>
</feature>
<evidence type="ECO:0000313" key="2">
    <source>
        <dbReference type="EMBL" id="EDW75011.2"/>
    </source>
</evidence>
<feature type="compositionally biased region" description="Acidic residues" evidence="1">
    <location>
        <begin position="492"/>
        <end position="502"/>
    </location>
</feature>
<feature type="region of interest" description="Disordered" evidence="1">
    <location>
        <begin position="180"/>
        <end position="276"/>
    </location>
</feature>
<dbReference type="InParanoid" id="B4MSC2"/>
<feature type="region of interest" description="Disordered" evidence="1">
    <location>
        <begin position="415"/>
        <end position="474"/>
    </location>
</feature>
<feature type="compositionally biased region" description="Basic and acidic residues" evidence="1">
    <location>
        <begin position="601"/>
        <end position="622"/>
    </location>
</feature>
<feature type="compositionally biased region" description="Polar residues" evidence="1">
    <location>
        <begin position="763"/>
        <end position="781"/>
    </location>
</feature>
<feature type="compositionally biased region" description="Polar residues" evidence="1">
    <location>
        <begin position="732"/>
        <end position="741"/>
    </location>
</feature>
<proteinExistence type="predicted"/>
<feature type="compositionally biased region" description="Low complexity" evidence="1">
    <location>
        <begin position="124"/>
        <end position="134"/>
    </location>
</feature>
<feature type="compositionally biased region" description="Basic residues" evidence="1">
    <location>
        <begin position="220"/>
        <end position="230"/>
    </location>
</feature>
<feature type="compositionally biased region" description="Basic and acidic residues" evidence="1">
    <location>
        <begin position="83"/>
        <end position="108"/>
    </location>
</feature>
<feature type="compositionally biased region" description="Polar residues" evidence="1">
    <location>
        <begin position="647"/>
        <end position="656"/>
    </location>
</feature>
<evidence type="ECO:0000256" key="1">
    <source>
        <dbReference type="SAM" id="MobiDB-lite"/>
    </source>
</evidence>
<dbReference type="STRING" id="7260.B4MSC2"/>
<gene>
    <name evidence="2" type="primary">Dwil\GK19943</name>
    <name evidence="2" type="ORF">Dwil_GK19943</name>
</gene>
<feature type="region of interest" description="Disordered" evidence="1">
    <location>
        <begin position="727"/>
        <end position="789"/>
    </location>
</feature>
<protein>
    <submittedName>
        <fullName evidence="2">Uncharacterized protein</fullName>
    </submittedName>
</protein>
<name>B4MSC2_DROWI</name>
<organism evidence="2 3">
    <name type="scientific">Drosophila willistoni</name>
    <name type="common">Fruit fly</name>
    <dbReference type="NCBI Taxonomy" id="7260"/>
    <lineage>
        <taxon>Eukaryota</taxon>
        <taxon>Metazoa</taxon>
        <taxon>Ecdysozoa</taxon>
        <taxon>Arthropoda</taxon>
        <taxon>Hexapoda</taxon>
        <taxon>Insecta</taxon>
        <taxon>Pterygota</taxon>
        <taxon>Neoptera</taxon>
        <taxon>Endopterygota</taxon>
        <taxon>Diptera</taxon>
        <taxon>Brachycera</taxon>
        <taxon>Muscomorpha</taxon>
        <taxon>Ephydroidea</taxon>
        <taxon>Drosophilidae</taxon>
        <taxon>Drosophila</taxon>
        <taxon>Sophophora</taxon>
    </lineage>
</organism>
<feature type="compositionally biased region" description="Acidic residues" evidence="1">
    <location>
        <begin position="28"/>
        <end position="40"/>
    </location>
</feature>
<feature type="compositionally biased region" description="Basic and acidic residues" evidence="1">
    <location>
        <begin position="139"/>
        <end position="154"/>
    </location>
</feature>
<feature type="compositionally biased region" description="Acidic residues" evidence="1">
    <location>
        <begin position="628"/>
        <end position="640"/>
    </location>
</feature>
<evidence type="ECO:0000313" key="3">
    <source>
        <dbReference type="Proteomes" id="UP000007798"/>
    </source>
</evidence>